<organism evidence="1">
    <name type="scientific">uncultured Caudovirales phage</name>
    <dbReference type="NCBI Taxonomy" id="2100421"/>
    <lineage>
        <taxon>Viruses</taxon>
        <taxon>Duplodnaviria</taxon>
        <taxon>Heunggongvirae</taxon>
        <taxon>Uroviricota</taxon>
        <taxon>Caudoviricetes</taxon>
        <taxon>Peduoviridae</taxon>
        <taxon>Maltschvirus</taxon>
        <taxon>Maltschvirus maltsch</taxon>
    </lineage>
</organism>
<evidence type="ECO:0000313" key="1">
    <source>
        <dbReference type="EMBL" id="CAB5214980.1"/>
    </source>
</evidence>
<dbReference type="EMBL" id="LR798243">
    <property type="protein sequence ID" value="CAB5214980.1"/>
    <property type="molecule type" value="Genomic_DNA"/>
</dbReference>
<name>A0A6J7WHZ5_9CAUD</name>
<gene>
    <name evidence="1" type="ORF">UFOVP190_347</name>
</gene>
<sequence>MASTKKSKNTGGTGTVILSGPNGTATYTTIGSYSSTGNITLTNGGYVSPGYGAVSGGITPGTYYTATGGGGGYGGTWTTAASITNPAPRVKISDGDIELDGVSIAKTMIAIQDRLAILAPKPELLEKYEALKQAYDHYKMLEALCMDSTKSSDK</sequence>
<proteinExistence type="predicted"/>
<reference evidence="1" key="1">
    <citation type="submission" date="2020-05" db="EMBL/GenBank/DDBJ databases">
        <authorList>
            <person name="Chiriac C."/>
            <person name="Salcher M."/>
            <person name="Ghai R."/>
            <person name="Kavagutti S V."/>
        </authorList>
    </citation>
    <scope>NUCLEOTIDE SEQUENCE</scope>
</reference>
<protein>
    <submittedName>
        <fullName evidence="1">Uncharacterized protein</fullName>
    </submittedName>
</protein>
<accession>A0A6J7WHZ5</accession>